<dbReference type="Proteomes" id="UP000268094">
    <property type="component" value="Unassembled WGS sequence"/>
</dbReference>
<name>A0A3A8J3E1_9BACT</name>
<organism evidence="5 6">
    <name type="scientific">Corallococcus terminator</name>
    <dbReference type="NCBI Taxonomy" id="2316733"/>
    <lineage>
        <taxon>Bacteria</taxon>
        <taxon>Pseudomonadati</taxon>
        <taxon>Myxococcota</taxon>
        <taxon>Myxococcia</taxon>
        <taxon>Myxococcales</taxon>
        <taxon>Cystobacterineae</taxon>
        <taxon>Myxococcaceae</taxon>
        <taxon>Corallococcus</taxon>
    </lineage>
</organism>
<evidence type="ECO:0000256" key="2">
    <source>
        <dbReference type="SAM" id="MobiDB-lite"/>
    </source>
</evidence>
<evidence type="ECO:0000256" key="3">
    <source>
        <dbReference type="SAM" id="SignalP"/>
    </source>
</evidence>
<dbReference type="InterPro" id="IPR003410">
    <property type="entry name" value="HYR_dom"/>
</dbReference>
<feature type="signal peptide" evidence="3">
    <location>
        <begin position="1"/>
        <end position="17"/>
    </location>
</feature>
<dbReference type="AlphaFoldDB" id="A0A3A8J3E1"/>
<dbReference type="NCBIfam" id="TIGR03382">
    <property type="entry name" value="GC_trans_RRR"/>
    <property type="match status" value="1"/>
</dbReference>
<evidence type="ECO:0000313" key="6">
    <source>
        <dbReference type="Proteomes" id="UP000268094"/>
    </source>
</evidence>
<evidence type="ECO:0000313" key="5">
    <source>
        <dbReference type="EMBL" id="RKG84063.1"/>
    </source>
</evidence>
<dbReference type="OrthoDB" id="5478425at2"/>
<gene>
    <name evidence="5" type="ORF">D7V88_22845</name>
</gene>
<dbReference type="PROSITE" id="PS51257">
    <property type="entry name" value="PROKAR_LIPOPROTEIN"/>
    <property type="match status" value="1"/>
</dbReference>
<evidence type="ECO:0000259" key="4">
    <source>
        <dbReference type="PROSITE" id="PS50825"/>
    </source>
</evidence>
<dbReference type="PANTHER" id="PTHR46343">
    <property type="entry name" value="HYR DOMAIN-CONTAINING PROTEIN"/>
    <property type="match status" value="1"/>
</dbReference>
<dbReference type="EMBL" id="RAVZ01000165">
    <property type="protein sequence ID" value="RKG84063.1"/>
    <property type="molecule type" value="Genomic_DNA"/>
</dbReference>
<dbReference type="PROSITE" id="PS50825">
    <property type="entry name" value="HYR"/>
    <property type="match status" value="1"/>
</dbReference>
<feature type="domain" description="HYR" evidence="4">
    <location>
        <begin position="1006"/>
        <end position="1107"/>
    </location>
</feature>
<keyword evidence="3" id="KW-0732">Signal</keyword>
<proteinExistence type="predicted"/>
<evidence type="ECO:0000256" key="1">
    <source>
        <dbReference type="ARBA" id="ARBA00022737"/>
    </source>
</evidence>
<feature type="region of interest" description="Disordered" evidence="2">
    <location>
        <begin position="85"/>
        <end position="114"/>
    </location>
</feature>
<dbReference type="InterPro" id="IPR017756">
    <property type="entry name" value="TM_Gly-Cys-Arg_CS"/>
</dbReference>
<keyword evidence="1" id="KW-0677">Repeat</keyword>
<feature type="region of interest" description="Disordered" evidence="2">
    <location>
        <begin position="19"/>
        <end position="38"/>
    </location>
</feature>
<protein>
    <submittedName>
        <fullName evidence="5">HYR domain-containing protein</fullName>
    </submittedName>
</protein>
<sequence>MRSLPGLVLLLSTFVSCAPPSTDGASPGGTEPARSRSALSAGASAPVLLGDFRTGVVENATYSVPDLMGVAGGKVIFTDTDGNGYEPWVTDGTPEGTRPLGDLNPGPQGSLSARAETPFGSRLLMPLHDAVHGTEWWVTDGTPEGTRLIKDSVEGVRGVTGTSVVMNGVFYFIADNGSAAWELWRSDATSEGTWRLGVSPFGQYNYHEVKTMVAVGDVLYFGSSNKLYRSDGTVEGTRLLSTFDASAHTVEVRVFTRAGRLYFEVGYSSSWTLWTSDGTSEGTRRVSGATGSIIAEDGDRLFFERVSGSTAPYSHTLSLSQEDPASTRLLKAVSSNISYAGATSFGKVGSQLIFAWATTAEGSELWRTDGTPAGTVLAKDLVPGAESSGPTRGTLLGDRVYFLSNTVTGSALWRTDGTAEGTVEVMAFAAKLPTTVDMRRVGTTLVFNANDGVTGSEPWTSDGTAEGTLRLGDLNPGASGSSLDEFAVSGDRLHFLATVEGHKEVWASDGTVAGTRRVKAVDPAMHLTWSPDTLGRALFGAEEGGRMKAWLSDGTVTDPPPFRVVAASNGSSNPTQFVSVGPTAYFVPGLKRPVLDPIVQTDGTPEGTRDAIALPYGASTGYPSQLTPLEGGKLAFRSSYSNLYVGDPVAGTAASSNGAGSPQDFKPVGTKLVGLWWQSPYFQLWTHTESSTTTTRLLSLSGTLSNSPRLFPVGNVLVFAYFNASAYRWDLMRTNGTASGTTRVTQVPAQPESFTSAGGLAWYVAQGALWRSDATLSGTLALTATQGLAPEDLKATGGLLFFTATEAGVGREPWVSDGTVAGTRRIADFQPGEGSSQLLAATLHHGTPYLLLQNAQGRFLVRTDRTPAGTVKVAEATGATWLVSRGGALLFDAAEPATGLEPRFYLPGASGSTLLGDVTPGPLGSAPGVPVFAGSRMVFAATAVEEGREPFAIELDGTPPTVTSGLEGTLGGGGFYRSDVSVRFQAGDTESGTALSTVGCEPLTVVSDTPGQSVTCTAYSLGGATSRTVTVRRDTTPPTVRCPADLVVTRGAAPTYDVKATDVIDAAPVLRVTPATVLPVGQHTVQAEATDVAGNRASCQFQVTVLPLEVVDAGTDGGTDTDAGTPVDAGLPDAGTGVDAGPGTDAGTDGGAKPEDSGCGCSGSGAMAGTPLLLLTLLWLSRRRARPLGSV</sequence>
<accession>A0A3A8J3E1</accession>
<feature type="chain" id="PRO_5017354292" evidence="3">
    <location>
        <begin position="18"/>
        <end position="1191"/>
    </location>
</feature>
<dbReference type="InterPro" id="IPR043555">
    <property type="entry name" value="SRPX-like"/>
</dbReference>
<dbReference type="RefSeq" id="WP_120542767.1">
    <property type="nucleotide sequence ID" value="NZ_RAVZ01000165.1"/>
</dbReference>
<dbReference type="Pfam" id="PF02494">
    <property type="entry name" value="HYR"/>
    <property type="match status" value="1"/>
</dbReference>
<feature type="region of interest" description="Disordered" evidence="2">
    <location>
        <begin position="1114"/>
        <end position="1159"/>
    </location>
</feature>
<reference evidence="6" key="1">
    <citation type="submission" date="2018-09" db="EMBL/GenBank/DDBJ databases">
        <authorList>
            <person name="Livingstone P.G."/>
            <person name="Whitworth D.E."/>
        </authorList>
    </citation>
    <scope>NUCLEOTIDE SEQUENCE [LARGE SCALE GENOMIC DNA]</scope>
    <source>
        <strain evidence="6">CA054A</strain>
    </source>
</reference>
<keyword evidence="6" id="KW-1185">Reference proteome</keyword>
<comment type="caution">
    <text evidence="5">The sequence shown here is derived from an EMBL/GenBank/DDBJ whole genome shotgun (WGS) entry which is preliminary data.</text>
</comment>
<feature type="compositionally biased region" description="Low complexity" evidence="2">
    <location>
        <begin position="1114"/>
        <end position="1147"/>
    </location>
</feature>
<dbReference type="PANTHER" id="PTHR46343:SF2">
    <property type="entry name" value="SUSHI_VON WILLEBRAND FACTOR TYPE A_EGF_PENTRAXIN DOMAIN-CONTAINING 1"/>
    <property type="match status" value="1"/>
</dbReference>